<dbReference type="AlphaFoldDB" id="A0A397GPM4"/>
<dbReference type="OrthoDB" id="2444185at2759"/>
<evidence type="ECO:0000313" key="7">
    <source>
        <dbReference type="EMBL" id="RHZ53021.1"/>
    </source>
</evidence>
<dbReference type="SUPFAM" id="SSF53098">
    <property type="entry name" value="Ribonuclease H-like"/>
    <property type="match status" value="1"/>
</dbReference>
<evidence type="ECO:0000256" key="6">
    <source>
        <dbReference type="SAM" id="MobiDB-lite"/>
    </source>
</evidence>
<evidence type="ECO:0008006" key="9">
    <source>
        <dbReference type="Google" id="ProtNLM"/>
    </source>
</evidence>
<evidence type="ECO:0000256" key="1">
    <source>
        <dbReference type="ARBA" id="ARBA00004123"/>
    </source>
</evidence>
<dbReference type="PANTHER" id="PTHR46481:SF10">
    <property type="entry name" value="ZINC FINGER BED DOMAIN-CONTAINING PROTEIN 39"/>
    <property type="match status" value="1"/>
</dbReference>
<comment type="caution">
    <text evidence="7">The sequence shown here is derived from an EMBL/GenBank/DDBJ whole genome shotgun (WGS) entry which is preliminary data.</text>
</comment>
<keyword evidence="2" id="KW-0479">Metal-binding</keyword>
<dbReference type="STRING" id="1348612.A0A397GPM4"/>
<feature type="region of interest" description="Disordered" evidence="6">
    <location>
        <begin position="221"/>
        <end position="246"/>
    </location>
</feature>
<gene>
    <name evidence="7" type="ORF">Glove_452g45</name>
</gene>
<dbReference type="GO" id="GO:0008270">
    <property type="term" value="F:zinc ion binding"/>
    <property type="evidence" value="ECO:0007669"/>
    <property type="project" value="UniProtKB-KW"/>
</dbReference>
<accession>A0A397GPM4</accession>
<evidence type="ECO:0000313" key="8">
    <source>
        <dbReference type="Proteomes" id="UP000266861"/>
    </source>
</evidence>
<proteinExistence type="predicted"/>
<evidence type="ECO:0000256" key="3">
    <source>
        <dbReference type="ARBA" id="ARBA00022771"/>
    </source>
</evidence>
<comment type="subcellular location">
    <subcellularLocation>
        <location evidence="1">Nucleus</location>
    </subcellularLocation>
</comment>
<evidence type="ECO:0000256" key="5">
    <source>
        <dbReference type="ARBA" id="ARBA00023242"/>
    </source>
</evidence>
<dbReference type="PANTHER" id="PTHR46481">
    <property type="entry name" value="ZINC FINGER BED DOMAIN-CONTAINING PROTEIN 4"/>
    <property type="match status" value="1"/>
</dbReference>
<sequence length="478" mass="56420">MPNSNEEIILSSNNETTLLNNSNNFYILLEYYLNVIFHQKKYHQYNSDYFHIDKKLILTLANWINAEKERRPHHENNKEGNEESGENSGGKDEGKIEIVKIADITKTALITIAKDYERLREGTRGKRRSIKREESKELEERRIEKKHLEEESIRGKRSIRKEENDKREENDKKEKKTDDKDEKKDKEENEERKSEERINSNKKRIEKGKRNIIKIIEIDKEEDKEEDEEGKSEERINSNKKRVEKGREKVIKHEENVNVENTEGWILKNNSNNENNFLSFEINLMNFLSEEEIPITSSKELNNYEINNKGDEGDENNKDNESNKSDEDDEGDKGEINDNNILRKKSKLKKSKIVVVLRSSFVWNFFITDYDTETDVVYTICQTSVNFFKPHDLYLDITAHWINKEFEICNMVLNIGEIPYLYTDIEISRHISKVLDNWNLEDKIIIIVTDNGRNVKSAVTRLGKDWILCAAHILVIFI</sequence>
<keyword evidence="5" id="KW-0539">Nucleus</keyword>
<feature type="region of interest" description="Disordered" evidence="6">
    <location>
        <begin position="304"/>
        <end position="337"/>
    </location>
</feature>
<protein>
    <recommendedName>
        <fullName evidence="9">DUF659 domain-containing protein</fullName>
    </recommendedName>
</protein>
<feature type="compositionally biased region" description="Basic and acidic residues" evidence="6">
    <location>
        <begin position="70"/>
        <end position="81"/>
    </location>
</feature>
<feature type="compositionally biased region" description="Basic and acidic residues" evidence="6">
    <location>
        <begin position="308"/>
        <end position="325"/>
    </location>
</feature>
<evidence type="ECO:0000256" key="4">
    <source>
        <dbReference type="ARBA" id="ARBA00022833"/>
    </source>
</evidence>
<dbReference type="EMBL" id="PQFF01000396">
    <property type="protein sequence ID" value="RHZ53021.1"/>
    <property type="molecule type" value="Genomic_DNA"/>
</dbReference>
<name>A0A397GPM4_9GLOM</name>
<organism evidence="7 8">
    <name type="scientific">Diversispora epigaea</name>
    <dbReference type="NCBI Taxonomy" id="1348612"/>
    <lineage>
        <taxon>Eukaryota</taxon>
        <taxon>Fungi</taxon>
        <taxon>Fungi incertae sedis</taxon>
        <taxon>Mucoromycota</taxon>
        <taxon>Glomeromycotina</taxon>
        <taxon>Glomeromycetes</taxon>
        <taxon>Diversisporales</taxon>
        <taxon>Diversisporaceae</taxon>
        <taxon>Diversispora</taxon>
    </lineage>
</organism>
<dbReference type="GO" id="GO:0005634">
    <property type="term" value="C:nucleus"/>
    <property type="evidence" value="ECO:0007669"/>
    <property type="project" value="UniProtKB-SubCell"/>
</dbReference>
<feature type="region of interest" description="Disordered" evidence="6">
    <location>
        <begin position="151"/>
        <end position="198"/>
    </location>
</feature>
<dbReference type="Proteomes" id="UP000266861">
    <property type="component" value="Unassembled WGS sequence"/>
</dbReference>
<dbReference type="InterPro" id="IPR012337">
    <property type="entry name" value="RNaseH-like_sf"/>
</dbReference>
<feature type="region of interest" description="Disordered" evidence="6">
    <location>
        <begin position="70"/>
        <end position="92"/>
    </location>
</feature>
<evidence type="ECO:0000256" key="2">
    <source>
        <dbReference type="ARBA" id="ARBA00022723"/>
    </source>
</evidence>
<keyword evidence="8" id="KW-1185">Reference proteome</keyword>
<reference evidence="7 8" key="1">
    <citation type="submission" date="2018-08" db="EMBL/GenBank/DDBJ databases">
        <title>Genome and evolution of the arbuscular mycorrhizal fungus Diversispora epigaea (formerly Glomus versiforme) and its bacterial endosymbionts.</title>
        <authorList>
            <person name="Sun X."/>
            <person name="Fei Z."/>
            <person name="Harrison M."/>
        </authorList>
    </citation>
    <scope>NUCLEOTIDE SEQUENCE [LARGE SCALE GENOMIC DNA]</scope>
    <source>
        <strain evidence="7 8">IT104</strain>
    </source>
</reference>
<keyword evidence="3" id="KW-0863">Zinc-finger</keyword>
<feature type="compositionally biased region" description="Acidic residues" evidence="6">
    <location>
        <begin position="221"/>
        <end position="231"/>
    </location>
</feature>
<dbReference type="InterPro" id="IPR052035">
    <property type="entry name" value="ZnF_BED_domain_contain"/>
</dbReference>
<keyword evidence="4" id="KW-0862">Zinc</keyword>